<evidence type="ECO:0000256" key="1">
    <source>
        <dbReference type="SAM" id="MobiDB-lite"/>
    </source>
</evidence>
<evidence type="ECO:0000313" key="3">
    <source>
        <dbReference type="Proteomes" id="UP000232688"/>
    </source>
</evidence>
<dbReference type="VEuPathDB" id="FungiDB:FUN_012478"/>
<organism evidence="2 3">
    <name type="scientific">Rhizophagus irregularis</name>
    <dbReference type="NCBI Taxonomy" id="588596"/>
    <lineage>
        <taxon>Eukaryota</taxon>
        <taxon>Fungi</taxon>
        <taxon>Fungi incertae sedis</taxon>
        <taxon>Mucoromycota</taxon>
        <taxon>Glomeromycotina</taxon>
        <taxon>Glomeromycetes</taxon>
        <taxon>Glomerales</taxon>
        <taxon>Glomeraceae</taxon>
        <taxon>Rhizophagus</taxon>
    </lineage>
</organism>
<reference evidence="2 3" key="1">
    <citation type="submission" date="2017-10" db="EMBL/GenBank/DDBJ databases">
        <title>Extensive intraspecific genome diversity in a model arbuscular mycorrhizal fungus.</title>
        <authorList>
            <person name="Chen E.C.H."/>
            <person name="Morin E."/>
            <person name="Baudet D."/>
            <person name="Noel J."/>
            <person name="Ndikumana S."/>
            <person name="Charron P."/>
            <person name="St-Onge C."/>
            <person name="Giorgi J."/>
            <person name="Grigoriev I.V."/>
            <person name="Roux C."/>
            <person name="Martin F.M."/>
            <person name="Corradi N."/>
        </authorList>
    </citation>
    <scope>NUCLEOTIDE SEQUENCE [LARGE SCALE GENOMIC DNA]</scope>
    <source>
        <strain evidence="2 3">A1</strain>
    </source>
</reference>
<proteinExistence type="predicted"/>
<protein>
    <submittedName>
        <fullName evidence="2">Uncharacterized protein</fullName>
    </submittedName>
</protein>
<gene>
    <name evidence="2" type="ORF">RhiirA1_485037</name>
</gene>
<evidence type="ECO:0000313" key="2">
    <source>
        <dbReference type="EMBL" id="PKC50909.1"/>
    </source>
</evidence>
<dbReference type="Proteomes" id="UP000232688">
    <property type="component" value="Unassembled WGS sequence"/>
</dbReference>
<dbReference type="EMBL" id="LLXH01008771">
    <property type="protein sequence ID" value="PKC50909.1"/>
    <property type="molecule type" value="Genomic_DNA"/>
</dbReference>
<dbReference type="VEuPathDB" id="FungiDB:RhiirFUN_000058"/>
<feature type="region of interest" description="Disordered" evidence="1">
    <location>
        <begin position="176"/>
        <end position="200"/>
    </location>
</feature>
<dbReference type="AlphaFoldDB" id="A0A2N0QIM5"/>
<sequence>MYNVDESYYPPESSTPRYNAKGKYIARTPIYRSGVVENYVPSFIVEKSQLRRMEKIKEDALTKEAAYHGTTFKHYNARANTITSLTDASFHFHERTPSYLARRLENHNLGFSNATLDKNHNKGLKKNNLRTQGAIRFPTHQYIDVSDDTAEVEYRPNKCDNINNENHYFSFQDHNMKRLRPSPDTTDDSLVPGPSSSKTI</sequence>
<name>A0A2N0QIM5_9GLOM</name>
<reference evidence="2 3" key="2">
    <citation type="submission" date="2017-10" db="EMBL/GenBank/DDBJ databases">
        <title>Genome analyses suggest a sexual origin of heterokaryosis in a supposedly ancient asexual fungus.</title>
        <authorList>
            <person name="Corradi N."/>
            <person name="Sedzielewska K."/>
            <person name="Noel J."/>
            <person name="Charron P."/>
            <person name="Farinelli L."/>
            <person name="Marton T."/>
            <person name="Kruger M."/>
            <person name="Pelin A."/>
            <person name="Brachmann A."/>
            <person name="Corradi N."/>
        </authorList>
    </citation>
    <scope>NUCLEOTIDE SEQUENCE [LARGE SCALE GENOMIC DNA]</scope>
    <source>
        <strain evidence="2 3">A1</strain>
    </source>
</reference>
<accession>A0A2N0QIM5</accession>
<dbReference type="VEuPathDB" id="FungiDB:RhiirA1_485037"/>
<comment type="caution">
    <text evidence="2">The sequence shown here is derived from an EMBL/GenBank/DDBJ whole genome shotgun (WGS) entry which is preliminary data.</text>
</comment>